<keyword evidence="9 11" id="KW-0368">Histidine biosynthesis</keyword>
<dbReference type="PIRSF" id="PIRSF000099">
    <property type="entry name" value="Histidinol_dh"/>
    <property type="match status" value="1"/>
</dbReference>
<dbReference type="OrthoDB" id="9805269at2"/>
<dbReference type="EC" id="1.1.1.23" evidence="3 11"/>
<dbReference type="NCBIfam" id="TIGR00069">
    <property type="entry name" value="hisD"/>
    <property type="match status" value="1"/>
</dbReference>
<evidence type="ECO:0000256" key="1">
    <source>
        <dbReference type="ARBA" id="ARBA00004940"/>
    </source>
</evidence>
<dbReference type="GO" id="GO:0005829">
    <property type="term" value="C:cytosol"/>
    <property type="evidence" value="ECO:0007669"/>
    <property type="project" value="TreeGrafter"/>
</dbReference>
<feature type="binding site" evidence="11 14">
    <location>
        <position position="210"/>
    </location>
    <ligand>
        <name>NAD(+)</name>
        <dbReference type="ChEBI" id="CHEBI:57540"/>
    </ligand>
</feature>
<dbReference type="HAMAP" id="MF_01024">
    <property type="entry name" value="HisD"/>
    <property type="match status" value="1"/>
</dbReference>
<dbReference type="EMBL" id="SRLC01000001">
    <property type="protein sequence ID" value="TGE24389.1"/>
    <property type="molecule type" value="Genomic_DNA"/>
</dbReference>
<dbReference type="Gene3D" id="1.20.5.1300">
    <property type="match status" value="1"/>
</dbReference>
<reference evidence="18 19" key="1">
    <citation type="submission" date="2019-04" db="EMBL/GenBank/DDBJ databases">
        <authorList>
            <person name="Feng G."/>
            <person name="Zhang J."/>
            <person name="Zhu H."/>
        </authorList>
    </citation>
    <scope>NUCLEOTIDE SEQUENCE [LARGE SCALE GENOMIC DNA]</scope>
    <source>
        <strain evidence="18 19">JCM 31653</strain>
    </source>
</reference>
<evidence type="ECO:0000256" key="9">
    <source>
        <dbReference type="ARBA" id="ARBA00023102"/>
    </source>
</evidence>
<evidence type="ECO:0000256" key="13">
    <source>
        <dbReference type="PIRSR" id="PIRSR000099-1"/>
    </source>
</evidence>
<dbReference type="FunFam" id="1.20.5.1300:FF:000002">
    <property type="entry name" value="Histidinol dehydrogenase, chloroplastic"/>
    <property type="match status" value="1"/>
</dbReference>
<feature type="binding site" evidence="11 16">
    <location>
        <position position="256"/>
    </location>
    <ligand>
        <name>Zn(2+)</name>
        <dbReference type="ChEBI" id="CHEBI:29105"/>
    </ligand>
</feature>
<proteinExistence type="inferred from homology"/>
<keyword evidence="5 11" id="KW-0479">Metal-binding</keyword>
<keyword evidence="4 11" id="KW-0028">Amino-acid biosynthesis</keyword>
<dbReference type="GO" id="GO:0004399">
    <property type="term" value="F:histidinol dehydrogenase activity"/>
    <property type="evidence" value="ECO:0007669"/>
    <property type="project" value="UniProtKB-UniRule"/>
</dbReference>
<feature type="binding site" evidence="11 15">
    <location>
        <position position="357"/>
    </location>
    <ligand>
        <name>substrate</name>
    </ligand>
</feature>
<dbReference type="GO" id="GO:0051287">
    <property type="term" value="F:NAD binding"/>
    <property type="evidence" value="ECO:0007669"/>
    <property type="project" value="InterPro"/>
</dbReference>
<dbReference type="InterPro" id="IPR001692">
    <property type="entry name" value="Histidinol_DH_CS"/>
</dbReference>
<comment type="catalytic activity">
    <reaction evidence="10 11">
        <text>L-histidinol + 2 NAD(+) + H2O = L-histidine + 2 NADH + 3 H(+)</text>
        <dbReference type="Rhea" id="RHEA:20641"/>
        <dbReference type="ChEBI" id="CHEBI:15377"/>
        <dbReference type="ChEBI" id="CHEBI:15378"/>
        <dbReference type="ChEBI" id="CHEBI:57540"/>
        <dbReference type="ChEBI" id="CHEBI:57595"/>
        <dbReference type="ChEBI" id="CHEBI:57699"/>
        <dbReference type="ChEBI" id="CHEBI:57945"/>
        <dbReference type="EC" id="1.1.1.23"/>
    </reaction>
</comment>
<evidence type="ECO:0000256" key="16">
    <source>
        <dbReference type="PIRSR" id="PIRSR000099-4"/>
    </source>
</evidence>
<feature type="binding site" evidence="11 15">
    <location>
        <position position="256"/>
    </location>
    <ligand>
        <name>substrate</name>
    </ligand>
</feature>
<dbReference type="PANTHER" id="PTHR21256:SF2">
    <property type="entry name" value="HISTIDINE BIOSYNTHESIS TRIFUNCTIONAL PROTEIN"/>
    <property type="match status" value="1"/>
</dbReference>
<feature type="binding site" evidence="11 15">
    <location>
        <position position="411"/>
    </location>
    <ligand>
        <name>substrate</name>
    </ligand>
</feature>
<evidence type="ECO:0000256" key="3">
    <source>
        <dbReference type="ARBA" id="ARBA00012965"/>
    </source>
</evidence>
<name>A0A4Z0Q4H3_9BACT</name>
<dbReference type="AlphaFoldDB" id="A0A4Z0Q4H3"/>
<dbReference type="SUPFAM" id="SSF53720">
    <property type="entry name" value="ALDH-like"/>
    <property type="match status" value="1"/>
</dbReference>
<gene>
    <name evidence="11 18" type="primary">hisD</name>
    <name evidence="18" type="ORF">E5K00_04000</name>
</gene>
<evidence type="ECO:0000256" key="7">
    <source>
        <dbReference type="ARBA" id="ARBA00023002"/>
    </source>
</evidence>
<evidence type="ECO:0000256" key="2">
    <source>
        <dbReference type="ARBA" id="ARBA00010178"/>
    </source>
</evidence>
<evidence type="ECO:0000256" key="12">
    <source>
        <dbReference type="PIRNR" id="PIRNR000099"/>
    </source>
</evidence>
<dbReference type="PANTHER" id="PTHR21256">
    <property type="entry name" value="HISTIDINOL DEHYDROGENASE HDH"/>
    <property type="match status" value="1"/>
</dbReference>
<dbReference type="PROSITE" id="PS00611">
    <property type="entry name" value="HISOL_DEHYDROGENASE"/>
    <property type="match status" value="1"/>
</dbReference>
<keyword evidence="8 11" id="KW-0520">NAD</keyword>
<feature type="binding site" evidence="11 15">
    <location>
        <position position="259"/>
    </location>
    <ligand>
        <name>substrate</name>
    </ligand>
</feature>
<evidence type="ECO:0000256" key="15">
    <source>
        <dbReference type="PIRSR" id="PIRSR000099-3"/>
    </source>
</evidence>
<dbReference type="GO" id="GO:0008270">
    <property type="term" value="F:zinc ion binding"/>
    <property type="evidence" value="ECO:0007669"/>
    <property type="project" value="UniProtKB-UniRule"/>
</dbReference>
<feature type="binding site" evidence="11 14">
    <location>
        <position position="125"/>
    </location>
    <ligand>
        <name>NAD(+)</name>
        <dbReference type="ChEBI" id="CHEBI:57540"/>
    </ligand>
</feature>
<feature type="binding site" evidence="11 15">
    <location>
        <position position="416"/>
    </location>
    <ligand>
        <name>substrate</name>
    </ligand>
</feature>
<keyword evidence="19" id="KW-1185">Reference proteome</keyword>
<feature type="binding site" evidence="11 16">
    <location>
        <position position="259"/>
    </location>
    <ligand>
        <name>Zn(2+)</name>
        <dbReference type="ChEBI" id="CHEBI:29105"/>
    </ligand>
</feature>
<keyword evidence="7 11" id="KW-0560">Oxidoreductase</keyword>
<evidence type="ECO:0000256" key="5">
    <source>
        <dbReference type="ARBA" id="ARBA00022723"/>
    </source>
</evidence>
<comment type="function">
    <text evidence="11">Catalyzes the sequential NAD-dependent oxidations of L-histidinol to L-histidinaldehyde and then to L-histidine.</text>
</comment>
<dbReference type="Pfam" id="PF00815">
    <property type="entry name" value="Histidinol_dh"/>
    <property type="match status" value="1"/>
</dbReference>
<dbReference type="RefSeq" id="WP_135461926.1">
    <property type="nucleotide sequence ID" value="NZ_SRLC01000001.1"/>
</dbReference>
<dbReference type="InterPro" id="IPR012131">
    <property type="entry name" value="Hstdl_DH"/>
</dbReference>
<dbReference type="Gene3D" id="3.40.50.1980">
    <property type="entry name" value="Nitrogenase molybdenum iron protein domain"/>
    <property type="match status" value="2"/>
</dbReference>
<feature type="binding site" evidence="11 15">
    <location>
        <position position="234"/>
    </location>
    <ligand>
        <name>substrate</name>
    </ligand>
</feature>
<evidence type="ECO:0000256" key="17">
    <source>
        <dbReference type="RuleBase" id="RU004175"/>
    </source>
</evidence>
<feature type="binding site" evidence="11 16">
    <location>
        <position position="416"/>
    </location>
    <ligand>
        <name>Zn(2+)</name>
        <dbReference type="ChEBI" id="CHEBI:29105"/>
    </ligand>
</feature>
<evidence type="ECO:0000256" key="4">
    <source>
        <dbReference type="ARBA" id="ARBA00022605"/>
    </source>
</evidence>
<sequence length="432" mass="45995">MQVIHYPSQAEWAALQQRPAAGEARQVEERVRQIFDDVRQRGDEALRHYAQELDGAALTDLRVTAEEVTAAVAQVPAALQTAIRQAHANLWKFHLTQREEITRVETMPGVTCWRKSVPVQRVGLYIPGGTAPLFSTLLMLGVPARLAGCPEIVLCTPPQKDGSVNPVILFTAQLLGISTIIKAGGAQGVAALAGGTGSVPAVDKIFGPGNRYVTAAKQLAAQRGVAIDLPAGPSEVLVIADKTASPAFVAADLLSQAEHGPDSQVMLLTDSVELLPQVTAEIERQLAQLPRREVAALALGESRAVLLRTPEEMLFFSNQYAPEHLILAVRNAEELAEGVTSAGSVFLGHLTPEAAGDYASGTNHTLPTGGYARNYSGVSLDSFVKKITFQRITAEGLLHVGPVVETMAEAEGLRAHARAVTLRLESLLGDNA</sequence>
<comment type="similarity">
    <text evidence="2 11 12 17">Belongs to the histidinol dehydrogenase family.</text>
</comment>
<keyword evidence="6 11" id="KW-0862">Zinc</keyword>
<dbReference type="UniPathway" id="UPA00031">
    <property type="reaction ID" value="UER00014"/>
</dbReference>
<dbReference type="CDD" id="cd06572">
    <property type="entry name" value="Histidinol_dh"/>
    <property type="match status" value="1"/>
</dbReference>
<dbReference type="FunFam" id="3.40.50.1980:FF:000001">
    <property type="entry name" value="Histidinol dehydrogenase"/>
    <property type="match status" value="1"/>
</dbReference>
<feature type="binding site" evidence="11 16">
    <location>
        <position position="357"/>
    </location>
    <ligand>
        <name>Zn(2+)</name>
        <dbReference type="ChEBI" id="CHEBI:29105"/>
    </ligand>
</feature>
<comment type="pathway">
    <text evidence="1 11">Amino-acid biosynthesis; L-histidine biosynthesis; L-histidine from 5-phospho-alpha-D-ribose 1-diphosphate: step 9/9.</text>
</comment>
<accession>A0A4Z0Q4H3</accession>
<feature type="binding site" evidence="11 14">
    <location>
        <position position="187"/>
    </location>
    <ligand>
        <name>NAD(+)</name>
        <dbReference type="ChEBI" id="CHEBI:57540"/>
    </ligand>
</feature>
<evidence type="ECO:0000313" key="19">
    <source>
        <dbReference type="Proteomes" id="UP000297549"/>
    </source>
</evidence>
<dbReference type="PRINTS" id="PR00083">
    <property type="entry name" value="HOLDHDRGNASE"/>
</dbReference>
<evidence type="ECO:0000256" key="11">
    <source>
        <dbReference type="HAMAP-Rule" id="MF_01024"/>
    </source>
</evidence>
<evidence type="ECO:0000256" key="14">
    <source>
        <dbReference type="PIRSR" id="PIRSR000099-2"/>
    </source>
</evidence>
<dbReference type="GO" id="GO:0000105">
    <property type="term" value="P:L-histidine biosynthetic process"/>
    <property type="evidence" value="ECO:0007669"/>
    <property type="project" value="UniProtKB-UniRule"/>
</dbReference>
<feature type="active site" description="Proton acceptor" evidence="11 13">
    <location>
        <position position="324"/>
    </location>
</feature>
<comment type="caution">
    <text evidence="18">The sequence shown here is derived from an EMBL/GenBank/DDBJ whole genome shotgun (WGS) entry which is preliminary data.</text>
</comment>
<organism evidence="18 19">
    <name type="scientific">Hymenobacter aquaticus</name>
    <dbReference type="NCBI Taxonomy" id="1867101"/>
    <lineage>
        <taxon>Bacteria</taxon>
        <taxon>Pseudomonadati</taxon>
        <taxon>Bacteroidota</taxon>
        <taxon>Cytophagia</taxon>
        <taxon>Cytophagales</taxon>
        <taxon>Hymenobacteraceae</taxon>
        <taxon>Hymenobacter</taxon>
    </lineage>
</organism>
<comment type="cofactor">
    <cofactor evidence="11 16">
        <name>Zn(2+)</name>
        <dbReference type="ChEBI" id="CHEBI:29105"/>
    </cofactor>
    <text evidence="11 16">Binds 1 zinc ion per subunit.</text>
</comment>
<dbReference type="InterPro" id="IPR022695">
    <property type="entry name" value="Histidinol_DH_monofunct"/>
</dbReference>
<evidence type="ECO:0000256" key="10">
    <source>
        <dbReference type="ARBA" id="ARBA00049489"/>
    </source>
</evidence>
<feature type="active site" description="Proton acceptor" evidence="11 13">
    <location>
        <position position="323"/>
    </location>
</feature>
<dbReference type="InterPro" id="IPR016161">
    <property type="entry name" value="Ald_DH/histidinol_DH"/>
</dbReference>
<evidence type="ECO:0000256" key="6">
    <source>
        <dbReference type="ARBA" id="ARBA00022833"/>
    </source>
</evidence>
<protein>
    <recommendedName>
        <fullName evidence="3 11">Histidinol dehydrogenase</fullName>
        <shortName evidence="11">HDH</shortName>
        <ecNumber evidence="3 11">1.1.1.23</ecNumber>
    </recommendedName>
</protein>
<feature type="binding site" evidence="11 15">
    <location>
        <position position="324"/>
    </location>
    <ligand>
        <name>substrate</name>
    </ligand>
</feature>
<evidence type="ECO:0000313" key="18">
    <source>
        <dbReference type="EMBL" id="TGE24389.1"/>
    </source>
</evidence>
<evidence type="ECO:0000256" key="8">
    <source>
        <dbReference type="ARBA" id="ARBA00023027"/>
    </source>
</evidence>
<dbReference type="Proteomes" id="UP000297549">
    <property type="component" value="Unassembled WGS sequence"/>
</dbReference>